<keyword evidence="5" id="KW-0597">Phosphoprotein</keyword>
<dbReference type="PANTHER" id="PTHR45527:SF1">
    <property type="entry name" value="FATTY ACID SYNTHASE"/>
    <property type="match status" value="1"/>
</dbReference>
<feature type="domain" description="Carrier" evidence="10">
    <location>
        <begin position="1586"/>
        <end position="1661"/>
    </location>
</feature>
<dbReference type="GO" id="GO:0044550">
    <property type="term" value="P:secondary metabolite biosynthetic process"/>
    <property type="evidence" value="ECO:0007669"/>
    <property type="project" value="UniProtKB-ARBA"/>
</dbReference>
<dbReference type="Gene3D" id="3.30.300.30">
    <property type="match status" value="5"/>
</dbReference>
<evidence type="ECO:0000256" key="8">
    <source>
        <dbReference type="ARBA" id="ARBA00023194"/>
    </source>
</evidence>
<dbReference type="GO" id="GO:0043041">
    <property type="term" value="P:amino acid activation for nonribosomal peptide biosynthetic process"/>
    <property type="evidence" value="ECO:0007669"/>
    <property type="project" value="TreeGrafter"/>
</dbReference>
<sequence>MFMKHPDKMKENNISHVERVTIEEKELILNSFNDTKTDYPKEKTIHQLFEQQAEKTPDHTAVVFNDQKLTYKELNERSNQLARLLKKKGINTNTIVGIMVERSLEMIIGLIGILKSGAAYLPIDPDTPKARIDFMLRDSDVKALLTQEKFIVEMEYDVEIINLDGEDYKGFGIDNLININNSSDTAYIVYTSGSTGIPKGVIISHYNAIRVIRNTNYIEIYNDDTILQLSNYAFDGSVFDIYGALLNGAKLVMVEKDTVININKLGNLIRKEKINVMFITTALFNILVDMEINCLANIRKILFGGERVSVPHAKKALEYMGKDKMIHVYGPTESTVFATYYFINEIDEEDDTIPIGKPLANTSVYIVDDNNNLLPFGEAGELCISGDGLSKGYLNNDQLTSEKFVSNPFIPGERLYHTGDLARWLPDGNIEFLGRIDHQVKIRGFRIELGEIESQLQKHEAVKETVAVAREDKKNSKYICAYITLEKEVTVEELREFLGEKLPEYMVPAYFVKLDKLPLTQNGKVDKRSLPEPDGSVNTEVEYEAPRNKFEEQLVIMWQQILNISKVGINDSFSVLGGNSLNAIELLSHMNEEMGVDLPLKELFRLSTIKKISKYIETNKREIIKENYFTKTTDLANLHEPFPLTGIQLAYLIGRDATFEIGGAATNLTVEFEINVDMNRFNHALQKLIDRHPILRTIVFENGTQRILEGEVFYSVDPVDLRDSNEEEIEASILLQREKMITKIIDPSKWPLFEIKAFLLPNQRKYFCLNIDPLICDDSSLKILIKEFKLFYDHPHLDLPELQYNFRDYVLALNEFRNSHRYKKDEKYWMNKLDDFPSAPALPLKCNPVEVIKPTFNKYSEFLDTYKWNKLKEKARKRNLTPTSVLCAAYAYVLAYWSNQSHFAVNLTVFNRIPFHEDVKKIIGDFTTLMLLDINTKDGMESFWDFVTKVQDTLLEALEHRHFDGVDFIRTIGKKHRMDKQAIMPIVFTSVLSESSDDSYDNLVNFDKIKFFSTRTSQVYIDNQVYELNGGLYITWDYVEQLFEDKVIQSMFEQYLNILNEMILNDEVSNIQLSKDDIKIITNYNDTNKNFKKSTLHELFINKVKLVPDKAAVIHHDKSITYKELDKRSNQIARYLIEKGVRKGDYIGVIGKRCIDTVINLFAVLKCGAAYIPLDPDYPEERKEYIKKKSNCKFFITPTIYRDENIKKYSNEEINIQVNETDMAYAIFTSGSTGEPKGVEITHGAAVNTILDINEKFHVTKNDRIMGISSLCFDLSVYDVFGALGSGATLVIIDDQRDVYQLKKVVEEKRITIWNSVPAIMGLTVDVYNENEQNNNLRLVLLSGDWIPLDLPEKIKKTFHHAEVVSLGGATEGSIWSIYYPIKKVLADWKSIPYGKPLANQKIYVLNQNRQLCPVGVEGELYIGGLGVASGYINDKEKTDASFILHDEFGYIYKTGDYGVLKEEGYVEFLGRKDSQVKIRGYRVELGEIENSLIKHNDVKKTVVIDYRSDNGIKNLYAFVVSDKEINPNELKQFLQNKLPNYMIPLKFLKIDKIPLTVNGKIDKRILEEFLKHQAIDEVASTKLEEAENETQSRLVSIWKDVFQLEEIGIDINFYELGGDSLKAIALVTEIKKRMNLEVSLGEIFKHNTIKAMDHYLKNSQDDGRKNSINKALKQDYYATSPSQKRMYMLSMMENDRGAYHIPMALFVEGKIEINKLENAFRKFIKRHEALRTGFEVINNELVQKIYENVDFNMEYECLDTTATDHEVLLNLTSQQCKQSTRPFDLNKPPLMRAKLIKIEENKHILVVNFHHIIADGVSQGILMNELLDLYNNHDLPEVNIQYKDYVEWNNTYNHSNAMKKQEQYWLDIYNHIPPKLELPYDYKRENIDTFEGGNVYYHIGKELSEKVRAIAKDTGSTLYMLMLSAYYILLHKYTGKTDIVIGTVASGRMHQDLQDVFGVFVNTIALRNDIDASRSFKEFLEQIKENTITAFENSEYPFDELIRKIDYERVSNRNPLFDTMFVLEDAKLFTSKKDHLKLSPIIFELDNAKFDITFNILDYEDEIVLNIEYRTKLFNKDTVLRMTENYINILSEISRNLEVRLNRIDVISHQEKNYLLHELNNTNIDFSKNQLIHQLFEEQVERTPENMAVVFEDKKLTYKELNEKSNQLARVLRENGVSSDKVVGIMVERSVEMIVGIMAILKAGGAYLPIDPAYPQERIKYILHNSQTEILLTQDKLIEKAHFIDIEDITIIDVDNKNLSDYETDNLSINNSSMDLAYVIYTSGSTGRPKGVMIEHHSLVNLCNWHNSYNEICETDKSASYASISFDAFVWEIFPYLVAGVEIHVISDDLKMDIPKLNEYFNENDISICFLPTQVCEQFLMHNNKSLRRLLTGGDKLNYFNDKNYQIVNNYGPTENTVVTTSFIVDKPYQNIPIGKPIFNTNVFILNEANSLCPLGVAGELCVSGEGLARGYLNRPELTAEKFVSNPFVPGERMYRTGDLARMLPDGNIEFLGRIDHQVKIRGYRIELGEIENQLLKHEAVKEAVVIAREDKDHQPYLCAYFTSKKSKDASMTKEIRKLLEQVLPEYMVPAFFVQLDKLPLTANGKIDRKALPKPDGSEIVGTTEYEAPRNEVEEKLVSIWQDILGVEKIGINHHFFEMGGHSLKATTMVSRIHKELMVELPLRQVFQTPTIKGIGEFIRSTKESKFSAIKKAEEKDYYPLSSAQRRLYILNKIEGHGVSYNVPFAMKITGDFDLHRLEKAFCQLIERHEALRTSFIMVDGEPVQRIEKEIDFKVIYREADATHHVDEMINELIQPFDLEKAPLLRVEMIKTKEDEHIMVLDMHHIISDGVSMGIFTRELAELYEGKELSPLNLQYKDYSAWQRELSTKEEMKRQEAYWLNLFKDEVPVLNMPTDYKRPPIQSTEGDLVQFEIDSDLSANLKKMAKEHGVTLYMLLLAGYTALLSKYTGQEDIVVGSPIAGRPHDDLKDVIGMFVNTLAMRNYPKGDKSFCDYLTEVKETALKAYENQDYPFDELVEKLDLTRDMSRSALFDTMFVMQNFDHDEFEMKDLTFAPYEMEAHVSKFDLTLTAIEEDQKIKCVLNYGTKLFKKETMERLAKHLIHIFQAIIDQPERSLHDISMLSEEETERLLYEFNDTKAYYPKDKTISQLFEEQVKRTPHHVAIKFEDKKLTYLELNEQANQLARLLQDKGAKPGTTVGIMVEVSLEMIIGMMAVLKTGAAYLPIDPEQLHKRTNAILKDSGASLLIVKGNLKETLCFNGEVIRVEDSSIKERDTSNLAVDYVSDQHAYLIYTSGSTGTPKGVFIRHCHVVNYMTWFTTEAKLQTKDKTMLMSSYAFDLGYTSLYSALLNGCELHLVKKNVYSNAYKALKYIKEQRITYLKLTPSLFNVMINDPSFSVDRSCETLRLVVLGGEKMNPTDVETFYQYYPNHVVMNHYGPTEATIGSVYQVIDSHHLASFNECPVIGRPIQNMRAYVVDKQMNLVPEGVYGELCLAGEGIASGYLNRANLTEEKFVQNPFEPHEKMYRTGDLVRRLSDGRIEFAGRIDSQVKIRGYRIELEEIKNQLVKHEQIQEAFVIDREGKNGSKHLCAYITSRKELSFDELRAYLTEEVPDYMIPSYFVRMEQIPLTPNGKVDRKALPEPDVSTGVDYVEPRNQVEEKLAQVWEDILEVEPIGITHNFFASGGDSIKALQIISQLSREGIALEMKDLFTYPEIRLLSSYVKTETINQPSYDIETGEVFLTPIQKAYFIGGKEDLNHYNHAIMLYRKDGFCAEMVQEVLEEMMKHHDALRMIYQEEKDEVLPYNRGVEENQFGFYVYDLSKEDDLDEKVHELATRLQKKLDITEGPLMNAALFQTDKGDHLLLIIHHLVVDGISWRIILEDLALGYSQLVKGEKITFYPKTTSYKEYASQLHEYAKSEKLLKEKSYWLDVLKEKVDFLETKETVESFKYEDSQTFSTVLEKEETRQLLRETNKAYHTEINDLLITALLMAACRVTGENRMRFSMEGHGREQIIAGIDMSRTVGWFTTKYPVFIDLGNEHDLSMVIKMVKESLRRIPHKGIGYGILKYLTEDKDLWNGEQPPILFNYLGQMDKELNNTVFSSSWLPTGESIGGKRTRENAMEINAVVLGGRLMIDTTYNTTVYSEDVVKEFMEVYKESLHTVIDHCVSKERAEKTPVDYGDKELSLQQLESIQTKYNDFEIEKIYPLANMQQGMLFHALEDQQSGAYFEQMVIDVKGSINADLFEESLNDIMKRHEILRTAIEYEITEKPRNVILKDRKIGFKYRDIRRQKVEQQQESIKEYMKQDRERGFDFTQDPLIRLELIQTGEEAYTIIWSNHHILFDGWGRGIILGELFHIYGNKRAGREQLLAEPKPYSDYIKWLEEQTKEDGIHYWKHYLEGYQKQAKIPSFKRDRSPSGDHYKEKVLALSNELTTKMTALANRNHVTLNTLLQSAWGILLAKYNETDDVVFGSVVSGRDAKVAGIEKMVGLFINAIPTRIKMEAHESLKDLFKRVQEQAIESQAYSYMNLSDVQSLSELKRDLLDHVMIFENYAFDERKQEESDIGFMFKDIKGNEQTNYGFTIVAIPGEQLILKLAYDENLYPETIIENMTNHLTNVIEQLVQDEDQKVSQIELLSGEEKHLLLNEFNNTKADYPKDKTIYELFEEQVDRTPDNVAVVFEDKQLTYRELNEKSNQVARLLQEKGVQPDTIVGIMIERSLEMIVGMMGILKSGAAYLPIDLEYPEERIKYMVEDSGTNIILTNRETAVKFKKKEVVFLDEDFNHYSTKNVKERSNFDNLAYIIYTSGSTGKPKGTMIKHRGLANYIIWANKVYVKGDVLDFALYSSFSFDLTVTSIFTPLISGNKIVIYGNDGDEPIIRKIFKENKVGIVKLTPSHLSLIKDIDNSNSSIKRLILGGENLKTELAKEVFQSFNHHVEIYNEYGPTETTVGCMIYKYDFNRDHDHSIPIGKPADNVQIYILDHNQEVLPIGLTGELYISGDGVAAGYLNRPELTSEKFIPNPYVPGQRMYRTGDLARLLPNGNIEFLGRIDHQVKIRGYRIELGEIEHQIAKVSNVKENIVVARGNGENNQHLCAYVVLENAEEDTFTEVKEHLSKELPHYMIPAFFEQLNKLPLTTNGKVDINALPMPDGNVNKRSEYEPPRNNLEEKLVNIWEEILNIKGIGINTNLFEIGANSLNVMTFVSKLFTELHFRIPFKDIFDKPTIRSLSKFLENAKETLKDYTDDCIQLSSSTISDKKLFCFPPAASIGIAYMGLAKHLKRYSVYSFNFIKSENRIKQYVKEIKKIQPKGPYTLVGYSAGGILAFDVAKELNKQGYVVEDLILIDSKYRTTVEKNRLTEEECKKELYEKFNLKRYKDLEQLVTNYLMELVMKSYMYIHNSITDGSIDGNISYIKSVKEKDDDDILLWSNATTKKFRVIQGFGTHSEMLSNSNPEMIEKNANIINEILAFQTV</sequence>
<feature type="coiled-coil region" evidence="9">
    <location>
        <begin position="5243"/>
        <end position="5270"/>
    </location>
</feature>
<dbReference type="NCBIfam" id="TIGR01733">
    <property type="entry name" value="AA-adenyl-dom"/>
    <property type="match status" value="5"/>
</dbReference>
<dbReference type="RefSeq" id="WP_181734475.1">
    <property type="nucleotide sequence ID" value="NZ_JACEIO010000016.1"/>
</dbReference>
<evidence type="ECO:0000256" key="7">
    <source>
        <dbReference type="ARBA" id="ARBA00022737"/>
    </source>
</evidence>
<dbReference type="GO" id="GO:0017000">
    <property type="term" value="P:antibiotic biosynthetic process"/>
    <property type="evidence" value="ECO:0007669"/>
    <property type="project" value="UniProtKB-KW"/>
</dbReference>
<dbReference type="InterPro" id="IPR001031">
    <property type="entry name" value="Thioesterase"/>
</dbReference>
<evidence type="ECO:0000256" key="3">
    <source>
        <dbReference type="ARBA" id="ARBA00006432"/>
    </source>
</evidence>
<dbReference type="CDD" id="cd12114">
    <property type="entry name" value="A_NRPS_TlmIV_like"/>
    <property type="match status" value="1"/>
</dbReference>
<dbReference type="InterPro" id="IPR025110">
    <property type="entry name" value="AMP-bd_C"/>
</dbReference>
<dbReference type="FunFam" id="3.40.50.980:FF:000001">
    <property type="entry name" value="Non-ribosomal peptide synthetase"/>
    <property type="match status" value="4"/>
</dbReference>
<name>A0A7W1X3Z6_9BACI</name>
<dbReference type="SMART" id="SM00823">
    <property type="entry name" value="PKS_PP"/>
    <property type="match status" value="4"/>
</dbReference>
<dbReference type="InterPro" id="IPR023213">
    <property type="entry name" value="CAT-like_dom_sf"/>
</dbReference>
<keyword evidence="8" id="KW-0045">Antibiotic biosynthesis</keyword>
<dbReference type="InterPro" id="IPR009081">
    <property type="entry name" value="PP-bd_ACP"/>
</dbReference>
<dbReference type="InterPro" id="IPR036736">
    <property type="entry name" value="ACP-like_sf"/>
</dbReference>
<evidence type="ECO:0000313" key="12">
    <source>
        <dbReference type="Proteomes" id="UP000570010"/>
    </source>
</evidence>
<evidence type="ECO:0000259" key="10">
    <source>
        <dbReference type="PROSITE" id="PS50075"/>
    </source>
</evidence>
<organism evidence="11 12">
    <name type="scientific">Bacillus aquiflavi</name>
    <dbReference type="NCBI Taxonomy" id="2672567"/>
    <lineage>
        <taxon>Bacteria</taxon>
        <taxon>Bacillati</taxon>
        <taxon>Bacillota</taxon>
        <taxon>Bacilli</taxon>
        <taxon>Bacillales</taxon>
        <taxon>Bacillaceae</taxon>
        <taxon>Bacillus</taxon>
    </lineage>
</organism>
<dbReference type="CDD" id="cd19543">
    <property type="entry name" value="DCL_NRPS"/>
    <property type="match status" value="1"/>
</dbReference>
<feature type="domain" description="Carrier" evidence="10">
    <location>
        <begin position="3672"/>
        <end position="3746"/>
    </location>
</feature>
<dbReference type="InterPro" id="IPR057737">
    <property type="entry name" value="Condensation_MtbB-like"/>
</dbReference>
<dbReference type="FunFam" id="2.30.38.10:FF:000001">
    <property type="entry name" value="Non-ribosomal peptide synthetase PvdI"/>
    <property type="match status" value="4"/>
</dbReference>
<dbReference type="EMBL" id="JACEIO010000016">
    <property type="protein sequence ID" value="MBA4537142.1"/>
    <property type="molecule type" value="Genomic_DNA"/>
</dbReference>
<dbReference type="Gene3D" id="3.40.50.980">
    <property type="match status" value="8"/>
</dbReference>
<dbReference type="CDD" id="cd19535">
    <property type="entry name" value="Cyc_NRPS"/>
    <property type="match status" value="1"/>
</dbReference>
<feature type="domain" description="Carrier" evidence="10">
    <location>
        <begin position="545"/>
        <end position="620"/>
    </location>
</feature>
<reference evidence="11 12" key="1">
    <citation type="submission" date="2020-07" db="EMBL/GenBank/DDBJ databases">
        <authorList>
            <person name="Feng H."/>
        </authorList>
    </citation>
    <scope>NUCLEOTIDE SEQUENCE [LARGE SCALE GENOMIC DNA]</scope>
    <source>
        <strain evidence="12">s-12</strain>
    </source>
</reference>
<keyword evidence="9" id="KW-0175">Coiled coil</keyword>
<feature type="domain" description="Carrier" evidence="10">
    <location>
        <begin position="2629"/>
        <end position="2704"/>
    </location>
</feature>
<dbReference type="FunFam" id="3.40.50.12780:FF:000012">
    <property type="entry name" value="Non-ribosomal peptide synthetase"/>
    <property type="match status" value="4"/>
</dbReference>
<dbReference type="PANTHER" id="PTHR45527">
    <property type="entry name" value="NONRIBOSOMAL PEPTIDE SYNTHETASE"/>
    <property type="match status" value="1"/>
</dbReference>
<dbReference type="SUPFAM" id="SSF53474">
    <property type="entry name" value="alpha/beta-Hydrolases"/>
    <property type="match status" value="1"/>
</dbReference>
<keyword evidence="6" id="KW-0436">Ligase</keyword>
<dbReference type="Pfam" id="PF00668">
    <property type="entry name" value="Condensation"/>
    <property type="match status" value="5"/>
</dbReference>
<evidence type="ECO:0000256" key="5">
    <source>
        <dbReference type="ARBA" id="ARBA00022553"/>
    </source>
</evidence>
<dbReference type="Pfam" id="PF13193">
    <property type="entry name" value="AMP-binding_C"/>
    <property type="match status" value="5"/>
</dbReference>
<dbReference type="Gene3D" id="2.30.38.10">
    <property type="entry name" value="Luciferase, Domain 3"/>
    <property type="match status" value="4"/>
</dbReference>
<dbReference type="GO" id="GO:0016874">
    <property type="term" value="F:ligase activity"/>
    <property type="evidence" value="ECO:0007669"/>
    <property type="project" value="UniProtKB-KW"/>
</dbReference>
<comment type="cofactor">
    <cofactor evidence="1">
        <name>pantetheine 4'-phosphate</name>
        <dbReference type="ChEBI" id="CHEBI:47942"/>
    </cofactor>
</comment>
<dbReference type="Gene3D" id="1.10.1200.10">
    <property type="entry name" value="ACP-like"/>
    <property type="match status" value="5"/>
</dbReference>
<evidence type="ECO:0000256" key="9">
    <source>
        <dbReference type="SAM" id="Coils"/>
    </source>
</evidence>
<dbReference type="Gene3D" id="3.40.50.12780">
    <property type="entry name" value="N-terminal domain of ligase-like"/>
    <property type="match status" value="1"/>
</dbReference>
<dbReference type="InterPro" id="IPR001242">
    <property type="entry name" value="Condensation_dom"/>
</dbReference>
<keyword evidence="7" id="KW-0677">Repeat</keyword>
<dbReference type="InterPro" id="IPR029058">
    <property type="entry name" value="AB_hydrolase_fold"/>
</dbReference>
<comment type="pathway">
    <text evidence="2">Siderophore biosynthesis.</text>
</comment>
<dbReference type="GO" id="GO:0031177">
    <property type="term" value="F:phosphopantetheine binding"/>
    <property type="evidence" value="ECO:0007669"/>
    <property type="project" value="InterPro"/>
</dbReference>
<dbReference type="GO" id="GO:0008610">
    <property type="term" value="P:lipid biosynthetic process"/>
    <property type="evidence" value="ECO:0007669"/>
    <property type="project" value="UniProtKB-ARBA"/>
</dbReference>
<dbReference type="InterPro" id="IPR010071">
    <property type="entry name" value="AA_adenyl_dom"/>
</dbReference>
<comment type="caution">
    <text evidence="11">The sequence shown here is derived from an EMBL/GenBank/DDBJ whole genome shotgun (WGS) entry which is preliminary data.</text>
</comment>
<accession>A0A7W1X3Z6</accession>
<evidence type="ECO:0000313" key="11">
    <source>
        <dbReference type="EMBL" id="MBA4537142.1"/>
    </source>
</evidence>
<dbReference type="InterPro" id="IPR020845">
    <property type="entry name" value="AMP-binding_CS"/>
</dbReference>
<evidence type="ECO:0000256" key="1">
    <source>
        <dbReference type="ARBA" id="ARBA00001957"/>
    </source>
</evidence>
<dbReference type="SUPFAM" id="SSF52777">
    <property type="entry name" value="CoA-dependent acyltransferases"/>
    <property type="match status" value="10"/>
</dbReference>
<dbReference type="FunFam" id="1.10.1200.10:FF:000005">
    <property type="entry name" value="Nonribosomal peptide synthetase 1"/>
    <property type="match status" value="2"/>
</dbReference>
<dbReference type="NCBIfam" id="NF003417">
    <property type="entry name" value="PRK04813.1"/>
    <property type="match status" value="5"/>
</dbReference>
<dbReference type="Gene3D" id="3.40.50.1820">
    <property type="entry name" value="alpha/beta hydrolase"/>
    <property type="match status" value="1"/>
</dbReference>
<dbReference type="Pfam" id="PF00501">
    <property type="entry name" value="AMP-binding"/>
    <property type="match status" value="5"/>
</dbReference>
<dbReference type="SUPFAM" id="SSF56801">
    <property type="entry name" value="Acetyl-CoA synthetase-like"/>
    <property type="match status" value="5"/>
</dbReference>
<evidence type="ECO:0000256" key="2">
    <source>
        <dbReference type="ARBA" id="ARBA00004924"/>
    </source>
</evidence>
<dbReference type="Gene3D" id="3.30.559.10">
    <property type="entry name" value="Chloramphenicol acetyltransferase-like domain"/>
    <property type="match status" value="5"/>
</dbReference>
<evidence type="ECO:0000256" key="6">
    <source>
        <dbReference type="ARBA" id="ARBA00022598"/>
    </source>
</evidence>
<dbReference type="FunFam" id="3.30.559.30:FF:000006">
    <property type="entry name" value="Yersiniabactin polyketide/non-ribosomal peptide synthetase"/>
    <property type="match status" value="1"/>
</dbReference>
<dbReference type="GO" id="GO:0005737">
    <property type="term" value="C:cytoplasm"/>
    <property type="evidence" value="ECO:0007669"/>
    <property type="project" value="TreeGrafter"/>
</dbReference>
<dbReference type="NCBIfam" id="TIGR01720">
    <property type="entry name" value="NRPS-para261"/>
    <property type="match status" value="1"/>
</dbReference>
<dbReference type="InterPro" id="IPR000873">
    <property type="entry name" value="AMP-dep_synth/lig_dom"/>
</dbReference>
<keyword evidence="4" id="KW-0596">Phosphopantetheine</keyword>
<dbReference type="FunFam" id="3.30.300.30:FF:000010">
    <property type="entry name" value="Enterobactin synthetase component F"/>
    <property type="match status" value="4"/>
</dbReference>
<dbReference type="Proteomes" id="UP000570010">
    <property type="component" value="Unassembled WGS sequence"/>
</dbReference>
<evidence type="ECO:0000256" key="4">
    <source>
        <dbReference type="ARBA" id="ARBA00022450"/>
    </source>
</evidence>
<dbReference type="FunFam" id="3.30.559.30:FF:000001">
    <property type="entry name" value="Non-ribosomal peptide synthetase"/>
    <property type="match status" value="1"/>
</dbReference>
<dbReference type="PROSITE" id="PS00012">
    <property type="entry name" value="PHOSPHOPANTETHEINE"/>
    <property type="match status" value="3"/>
</dbReference>
<dbReference type="InterPro" id="IPR010060">
    <property type="entry name" value="NRPS_synth"/>
</dbReference>
<dbReference type="InterPro" id="IPR006162">
    <property type="entry name" value="Ppantetheine_attach_site"/>
</dbReference>
<dbReference type="PROSITE" id="PS00455">
    <property type="entry name" value="AMP_BINDING"/>
    <property type="match status" value="4"/>
</dbReference>
<dbReference type="CDD" id="cd12117">
    <property type="entry name" value="A_NRPS_Srf_like"/>
    <property type="match status" value="1"/>
</dbReference>
<dbReference type="PROSITE" id="PS50075">
    <property type="entry name" value="CARRIER"/>
    <property type="match status" value="5"/>
</dbReference>
<dbReference type="Pfam" id="PF00550">
    <property type="entry name" value="PP-binding"/>
    <property type="match status" value="5"/>
</dbReference>
<dbReference type="SUPFAM" id="SSF47336">
    <property type="entry name" value="ACP-like"/>
    <property type="match status" value="5"/>
</dbReference>
<dbReference type="InterPro" id="IPR042099">
    <property type="entry name" value="ANL_N_sf"/>
</dbReference>
<dbReference type="CDD" id="cd19534">
    <property type="entry name" value="E_NRPS"/>
    <property type="match status" value="1"/>
</dbReference>
<feature type="domain" description="Carrier" evidence="10">
    <location>
        <begin position="5179"/>
        <end position="5254"/>
    </location>
</feature>
<dbReference type="Gene3D" id="3.30.559.30">
    <property type="entry name" value="Nonribosomal peptide synthetase, condensation domain"/>
    <property type="match status" value="5"/>
</dbReference>
<dbReference type="Gene3D" id="1.10.287.490">
    <property type="entry name" value="Helix hairpin bin"/>
    <property type="match status" value="1"/>
</dbReference>
<proteinExistence type="inferred from homology"/>
<comment type="similarity">
    <text evidence="3">Belongs to the ATP-dependent AMP-binding enzyme family.</text>
</comment>
<dbReference type="FunFam" id="3.30.559.10:FF:000023">
    <property type="entry name" value="Non-ribosomal peptide synthetase"/>
    <property type="match status" value="1"/>
</dbReference>
<dbReference type="InterPro" id="IPR020806">
    <property type="entry name" value="PKS_PP-bd"/>
</dbReference>
<dbReference type="Pfam" id="PF00975">
    <property type="entry name" value="Thioesterase"/>
    <property type="match status" value="1"/>
</dbReference>
<protein>
    <submittedName>
        <fullName evidence="11">Amino acid adenylation domain-containing protein</fullName>
    </submittedName>
</protein>
<dbReference type="CDD" id="cd19531">
    <property type="entry name" value="LCL_NRPS-like"/>
    <property type="match status" value="2"/>
</dbReference>
<dbReference type="InterPro" id="IPR045851">
    <property type="entry name" value="AMP-bd_C_sf"/>
</dbReference>
<gene>
    <name evidence="11" type="ORF">H1Z61_08280</name>
</gene>